<evidence type="ECO:0000256" key="2">
    <source>
        <dbReference type="ARBA" id="ARBA00007755"/>
    </source>
</evidence>
<proteinExistence type="inferred from homology"/>
<feature type="transmembrane region" description="Helical" evidence="7">
    <location>
        <begin position="186"/>
        <end position="203"/>
    </location>
</feature>
<dbReference type="EMBL" id="DRNB01000337">
    <property type="protein sequence ID" value="HHJ65020.1"/>
    <property type="molecule type" value="Genomic_DNA"/>
</dbReference>
<organism evidence="9">
    <name type="scientific">Aquifex aeolicus</name>
    <dbReference type="NCBI Taxonomy" id="63363"/>
    <lineage>
        <taxon>Bacteria</taxon>
        <taxon>Pseudomonadati</taxon>
        <taxon>Aquificota</taxon>
        <taxon>Aquificia</taxon>
        <taxon>Aquificales</taxon>
        <taxon>Aquificaceae</taxon>
        <taxon>Aquifex</taxon>
    </lineage>
</organism>
<feature type="transmembrane region" description="Helical" evidence="7">
    <location>
        <begin position="494"/>
        <end position="513"/>
    </location>
</feature>
<feature type="transmembrane region" description="Helical" evidence="7">
    <location>
        <begin position="251"/>
        <end position="270"/>
    </location>
</feature>
<feature type="domain" description="CstA N-terminal" evidence="8">
    <location>
        <begin position="2"/>
        <end position="348"/>
    </location>
</feature>
<accession>A0A7C5QMJ2</accession>
<evidence type="ECO:0000256" key="1">
    <source>
        <dbReference type="ARBA" id="ARBA00004651"/>
    </source>
</evidence>
<gene>
    <name evidence="9" type="ORF">ENJ61_08980</name>
</gene>
<dbReference type="InterPro" id="IPR051605">
    <property type="entry name" value="CstA"/>
</dbReference>
<feature type="transmembrane region" description="Helical" evidence="7">
    <location>
        <begin position="525"/>
        <end position="546"/>
    </location>
</feature>
<feature type="transmembrane region" description="Helical" evidence="7">
    <location>
        <begin position="290"/>
        <end position="310"/>
    </location>
</feature>
<feature type="domain" description="CstA N-terminal" evidence="8">
    <location>
        <begin position="370"/>
        <end position="510"/>
    </location>
</feature>
<comment type="caution">
    <text evidence="9">The sequence shown here is derived from an EMBL/GenBank/DDBJ whole genome shotgun (WGS) entry which is preliminary data.</text>
</comment>
<keyword evidence="3" id="KW-1003">Cell membrane</keyword>
<evidence type="ECO:0000256" key="4">
    <source>
        <dbReference type="ARBA" id="ARBA00022692"/>
    </source>
</evidence>
<dbReference type="GO" id="GO:0005886">
    <property type="term" value="C:plasma membrane"/>
    <property type="evidence" value="ECO:0007669"/>
    <property type="project" value="UniProtKB-SubCell"/>
</dbReference>
<comment type="similarity">
    <text evidence="2">Belongs to the peptide transporter carbon starvation (CstA) (TC 2.A.114) family.</text>
</comment>
<feature type="transmembrane region" description="Helical" evidence="7">
    <location>
        <begin position="85"/>
        <end position="109"/>
    </location>
</feature>
<keyword evidence="4 7" id="KW-0812">Transmembrane</keyword>
<keyword evidence="5 7" id="KW-1133">Transmembrane helix</keyword>
<dbReference type="GO" id="GO:0009267">
    <property type="term" value="P:cellular response to starvation"/>
    <property type="evidence" value="ECO:0007669"/>
    <property type="project" value="InterPro"/>
</dbReference>
<dbReference type="AlphaFoldDB" id="A0A7C5QMJ2"/>
<feature type="transmembrane region" description="Helical" evidence="7">
    <location>
        <begin position="330"/>
        <end position="354"/>
    </location>
</feature>
<reference evidence="9" key="1">
    <citation type="journal article" date="2020" name="mSystems">
        <title>Genome- and Community-Level Interaction Insights into Carbon Utilization and Element Cycling Functions of Hydrothermarchaeota in Hydrothermal Sediment.</title>
        <authorList>
            <person name="Zhou Z."/>
            <person name="Liu Y."/>
            <person name="Xu W."/>
            <person name="Pan J."/>
            <person name="Luo Z.H."/>
            <person name="Li M."/>
        </authorList>
    </citation>
    <scope>NUCLEOTIDE SEQUENCE [LARGE SCALE GENOMIC DNA]</scope>
    <source>
        <strain evidence="9">HyVt-501</strain>
    </source>
</reference>
<sequence length="562" mass="60752">MNALAMIFFAFSAYAIGYLFYSRYLSEKVFCLDDSRKTPAHELRDDVDYVPTNRWILLGHHFTSITGAGPIVGPAIAVIWGWLPALLWVVLGAVVIGAVHDFSALVTSIRHRGRSVGTILGDYAGERARVIFLLLILALAILVNAVFAYVIALLFTKFPSSVIPAWSIVPLAVAFGYSVYRFRVNFLIPTLLFLGILYLAVFLGARYPVSLKPLSGALGIDPIMFWIVVLFIYTFFASSLPVWLLLQPRDFLNGLQLLILLFLVYAGAVVANPEVKAPLINLSPEGAPPIVPFLFITIACGALSGFHALVSSGTTSKQLARESDARTVGYLGFLGESSLAVAVVIACTAGLGMVSAQRFSELYSSWESIKVSPVPAVVEGGSALISSLGVGPELAETLIATFIVLFAATTMDTSVRIQRYIINELAQIYSISALKNPWTASAGAVLSSMLLVLAKEGGKGGFLFWPIFGAANQLLAGLALLVAFLYLRREGRPTLPVLLPLIFVLVITSLAMVLNALNNFLAGDFLLAGVSTLILILEVAVILESIRAIRSQVEKRESRRYT</sequence>
<protein>
    <submittedName>
        <fullName evidence="9">Carbon starvation protein A</fullName>
    </submittedName>
</protein>
<dbReference type="Proteomes" id="UP000885792">
    <property type="component" value="Unassembled WGS sequence"/>
</dbReference>
<dbReference type="InterPro" id="IPR003706">
    <property type="entry name" value="CstA_N"/>
</dbReference>
<feature type="transmembrane region" description="Helical" evidence="7">
    <location>
        <begin position="130"/>
        <end position="155"/>
    </location>
</feature>
<dbReference type="PANTHER" id="PTHR30252:SF0">
    <property type="entry name" value="PEPTIDE TRANSPORTER CSTA"/>
    <property type="match status" value="1"/>
</dbReference>
<evidence type="ECO:0000256" key="5">
    <source>
        <dbReference type="ARBA" id="ARBA00022989"/>
    </source>
</evidence>
<evidence type="ECO:0000259" key="8">
    <source>
        <dbReference type="Pfam" id="PF02554"/>
    </source>
</evidence>
<comment type="subcellular location">
    <subcellularLocation>
        <location evidence="1">Cell membrane</location>
        <topology evidence="1">Multi-pass membrane protein</topology>
    </subcellularLocation>
</comment>
<evidence type="ECO:0000313" key="9">
    <source>
        <dbReference type="EMBL" id="HHJ65020.1"/>
    </source>
</evidence>
<name>A0A7C5QMJ2_AQUAO</name>
<feature type="transmembrane region" description="Helical" evidence="7">
    <location>
        <begin position="466"/>
        <end position="487"/>
    </location>
</feature>
<keyword evidence="6 7" id="KW-0472">Membrane</keyword>
<evidence type="ECO:0000256" key="3">
    <source>
        <dbReference type="ARBA" id="ARBA00022475"/>
    </source>
</evidence>
<evidence type="ECO:0000256" key="7">
    <source>
        <dbReference type="SAM" id="Phobius"/>
    </source>
</evidence>
<dbReference type="PANTHER" id="PTHR30252">
    <property type="entry name" value="INNER MEMBRANE PEPTIDE TRANSPORTER"/>
    <property type="match status" value="1"/>
</dbReference>
<feature type="transmembrane region" description="Helical" evidence="7">
    <location>
        <begin position="223"/>
        <end position="244"/>
    </location>
</feature>
<dbReference type="Pfam" id="PF02554">
    <property type="entry name" value="CstA"/>
    <property type="match status" value="2"/>
</dbReference>
<evidence type="ECO:0000256" key="6">
    <source>
        <dbReference type="ARBA" id="ARBA00023136"/>
    </source>
</evidence>
<feature type="transmembrane region" description="Helical" evidence="7">
    <location>
        <begin position="436"/>
        <end position="454"/>
    </location>
</feature>
<feature type="transmembrane region" description="Helical" evidence="7">
    <location>
        <begin position="161"/>
        <end position="179"/>
    </location>
</feature>